<gene>
    <name evidence="1" type="ORF">MFUM_1629</name>
</gene>
<proteinExistence type="predicted"/>
<evidence type="ECO:0000313" key="1">
    <source>
        <dbReference type="EMBL" id="CAI9085963.1"/>
    </source>
</evidence>
<dbReference type="EMBL" id="OX458932">
    <property type="protein sequence ID" value="CAI9085963.1"/>
    <property type="molecule type" value="Genomic_DNA"/>
</dbReference>
<keyword evidence="2" id="KW-1185">Reference proteome</keyword>
<evidence type="ECO:0008006" key="3">
    <source>
        <dbReference type="Google" id="ProtNLM"/>
    </source>
</evidence>
<sequence>MADVEKLADRLLLLEWRNIVFEGNPREIRETEKAPTLERAIVQILENRRRGQA</sequence>
<dbReference type="Proteomes" id="UP001161497">
    <property type="component" value="Chromosome"/>
</dbReference>
<protein>
    <recommendedName>
        <fullName evidence="3">ABC transporter ATP-binding protein</fullName>
    </recommendedName>
</protein>
<name>A0ABN8XFY6_9BACT</name>
<reference evidence="1" key="1">
    <citation type="submission" date="2023-03" db="EMBL/GenBank/DDBJ databases">
        <authorList>
            <person name="Cremers G."/>
            <person name="Picone N."/>
        </authorList>
    </citation>
    <scope>NUCLEOTIDE SEQUENCE</scope>
    <source>
        <strain evidence="1">Sample_alias</strain>
    </source>
</reference>
<accession>A0ABN8XFY6</accession>
<evidence type="ECO:0000313" key="2">
    <source>
        <dbReference type="Proteomes" id="UP001161497"/>
    </source>
</evidence>
<organism evidence="1 2">
    <name type="scientific">Candidatus Methylacidiphilum fumarolicum</name>
    <dbReference type="NCBI Taxonomy" id="591154"/>
    <lineage>
        <taxon>Bacteria</taxon>
        <taxon>Pseudomonadati</taxon>
        <taxon>Verrucomicrobiota</taxon>
        <taxon>Methylacidiphilae</taxon>
        <taxon>Methylacidiphilales</taxon>
        <taxon>Methylacidiphilaceae</taxon>
        <taxon>Methylacidiphilum (ex Ratnadevi et al. 2023)</taxon>
    </lineage>
</organism>
<dbReference type="RefSeq" id="WP_009059745.1">
    <property type="nucleotide sequence ID" value="NZ_LXNK01000054.1"/>
</dbReference>